<evidence type="ECO:0000256" key="5">
    <source>
        <dbReference type="ARBA" id="ARBA00013882"/>
    </source>
</evidence>
<comment type="pathway">
    <text evidence="1">Glycan biosynthesis; glycogen biosynthesis.</text>
</comment>
<comment type="catalytic activity">
    <reaction evidence="14">
        <text>D-maltose + ATP = alpha-maltose 1-phosphate + ADP + H(+)</text>
        <dbReference type="Rhea" id="RHEA:31915"/>
        <dbReference type="ChEBI" id="CHEBI:15378"/>
        <dbReference type="ChEBI" id="CHEBI:17306"/>
        <dbReference type="ChEBI" id="CHEBI:30616"/>
        <dbReference type="ChEBI" id="CHEBI:63576"/>
        <dbReference type="ChEBI" id="CHEBI:456216"/>
        <dbReference type="EC" id="2.7.1.175"/>
    </reaction>
</comment>
<evidence type="ECO:0000256" key="4">
    <source>
        <dbReference type="ARBA" id="ARBA00011962"/>
    </source>
</evidence>
<name>A0A7W7FZ10_9PSEU</name>
<dbReference type="RefSeq" id="WP_185009378.1">
    <property type="nucleotide sequence ID" value="NZ_BAAAUI010000007.1"/>
</dbReference>
<dbReference type="SUPFAM" id="SSF56112">
    <property type="entry name" value="Protein kinase-like (PK-like)"/>
    <property type="match status" value="1"/>
</dbReference>
<comment type="similarity">
    <text evidence="2">Belongs to the aminoglycoside phosphotransferase family.</text>
</comment>
<dbReference type="Pfam" id="PF18085">
    <property type="entry name" value="Mak_N_cap"/>
    <property type="match status" value="1"/>
</dbReference>
<evidence type="ECO:0000256" key="14">
    <source>
        <dbReference type="ARBA" id="ARBA00049067"/>
    </source>
</evidence>
<evidence type="ECO:0000256" key="1">
    <source>
        <dbReference type="ARBA" id="ARBA00004964"/>
    </source>
</evidence>
<keyword evidence="6" id="KW-0321">Glycogen metabolism</keyword>
<evidence type="ECO:0000256" key="11">
    <source>
        <dbReference type="ARBA" id="ARBA00023056"/>
    </source>
</evidence>
<dbReference type="EC" id="2.7.1.175" evidence="4"/>
<keyword evidence="12" id="KW-0119">Carbohydrate metabolism</keyword>
<dbReference type="InterPro" id="IPR040999">
    <property type="entry name" value="Mak_N_cap"/>
</dbReference>
<organism evidence="16 17">
    <name type="scientific">Crossiella cryophila</name>
    <dbReference type="NCBI Taxonomy" id="43355"/>
    <lineage>
        <taxon>Bacteria</taxon>
        <taxon>Bacillati</taxon>
        <taxon>Actinomycetota</taxon>
        <taxon>Actinomycetes</taxon>
        <taxon>Pseudonocardiales</taxon>
        <taxon>Pseudonocardiaceae</taxon>
        <taxon>Crossiella</taxon>
    </lineage>
</organism>
<keyword evidence="9 16" id="KW-0418">Kinase</keyword>
<evidence type="ECO:0000256" key="8">
    <source>
        <dbReference type="ARBA" id="ARBA00022741"/>
    </source>
</evidence>
<dbReference type="GO" id="GO:0016301">
    <property type="term" value="F:kinase activity"/>
    <property type="evidence" value="ECO:0007669"/>
    <property type="project" value="UniProtKB-KW"/>
</dbReference>
<evidence type="ECO:0000256" key="6">
    <source>
        <dbReference type="ARBA" id="ARBA00022600"/>
    </source>
</evidence>
<keyword evidence="11" id="KW-0320">Glycogen biosynthesis</keyword>
<keyword evidence="8" id="KW-0547">Nucleotide-binding</keyword>
<evidence type="ECO:0000256" key="13">
    <source>
        <dbReference type="ARBA" id="ARBA00031251"/>
    </source>
</evidence>
<proteinExistence type="inferred from homology"/>
<dbReference type="UniPathway" id="UPA00164"/>
<gene>
    <name evidence="16" type="ORF">HNR67_008356</name>
</gene>
<evidence type="ECO:0000313" key="16">
    <source>
        <dbReference type="EMBL" id="MBB4682238.1"/>
    </source>
</evidence>
<reference evidence="16 17" key="1">
    <citation type="submission" date="2020-08" db="EMBL/GenBank/DDBJ databases">
        <title>Sequencing the genomes of 1000 actinobacteria strains.</title>
        <authorList>
            <person name="Klenk H.-P."/>
        </authorList>
    </citation>
    <scope>NUCLEOTIDE SEQUENCE [LARGE SCALE GENOMIC DNA]</scope>
    <source>
        <strain evidence="16 17">DSM 44230</strain>
    </source>
</reference>
<dbReference type="InterPro" id="IPR011009">
    <property type="entry name" value="Kinase-like_dom_sf"/>
</dbReference>
<dbReference type="AlphaFoldDB" id="A0A7W7FZ10"/>
<accession>A0A7W7FZ10</accession>
<protein>
    <recommendedName>
        <fullName evidence="5">Maltokinase</fullName>
        <ecNumber evidence="4">2.7.1.175</ecNumber>
    </recommendedName>
    <alternativeName>
        <fullName evidence="13">Maltose-1-phosphate synthase</fullName>
    </alternativeName>
</protein>
<feature type="domain" description="Maltokinase N-terminal cap" evidence="15">
    <location>
        <begin position="22"/>
        <end position="103"/>
    </location>
</feature>
<dbReference type="Proteomes" id="UP000533598">
    <property type="component" value="Unassembled WGS sequence"/>
</dbReference>
<evidence type="ECO:0000256" key="9">
    <source>
        <dbReference type="ARBA" id="ARBA00022777"/>
    </source>
</evidence>
<evidence type="ECO:0000256" key="10">
    <source>
        <dbReference type="ARBA" id="ARBA00022840"/>
    </source>
</evidence>
<evidence type="ECO:0000256" key="2">
    <source>
        <dbReference type="ARBA" id="ARBA00006219"/>
    </source>
</evidence>
<evidence type="ECO:0000313" key="17">
    <source>
        <dbReference type="Proteomes" id="UP000533598"/>
    </source>
</evidence>
<dbReference type="Gene3D" id="3.90.1200.10">
    <property type="match status" value="1"/>
</dbReference>
<sequence>MTSVRLDLTDLPEALTGALPDWLPGQRWFAGKDRPVLGVRTRRLTVLRAADPALVLAVVEVDQGGEPERYQLLLGARPELPDWLETHRICDSSGWGCYDAAHDPELAGELLGLIAADREVEDLRFTPEPGVELSTGLRGRPVGVEQSNTSLVYGSQYILKLFRKLVPGENRDLTLHRVLAAAGCAHIAPPLGSISAPDGTLGMLQSFVEGAADGWAMATASVRDLMAEADLHADEVGGDFAGEARRLGHAVAEVHADLRRAAETRLATPGELTALVAAMHRRLDGMLESVPELAEHAEALRKAFDAAVAAGEPIEVQHVHADLHLGQCLRTPTGWVLIDFEGEPAAPAAERARLRSPLRDVAGMLRSFDYAAHQRLVGHSDDHQLTVRALEWAQRNRTAFCAGYAEVAGDPREHAELLRALELDKAVYEVAYEHANRPEWLPIPLSSIARITSGEEPS</sequence>
<evidence type="ECO:0000256" key="3">
    <source>
        <dbReference type="ARBA" id="ARBA00011245"/>
    </source>
</evidence>
<keyword evidence="7 16" id="KW-0808">Transferase</keyword>
<comment type="caution">
    <text evidence="16">The sequence shown here is derived from an EMBL/GenBank/DDBJ whole genome shotgun (WGS) entry which is preliminary data.</text>
</comment>
<dbReference type="EMBL" id="JACHMH010000001">
    <property type="protein sequence ID" value="MBB4682238.1"/>
    <property type="molecule type" value="Genomic_DNA"/>
</dbReference>
<evidence type="ECO:0000256" key="7">
    <source>
        <dbReference type="ARBA" id="ARBA00022679"/>
    </source>
</evidence>
<comment type="subunit">
    <text evidence="3">Monomer.</text>
</comment>
<evidence type="ECO:0000256" key="12">
    <source>
        <dbReference type="ARBA" id="ARBA00023277"/>
    </source>
</evidence>
<keyword evidence="17" id="KW-1185">Reference proteome</keyword>
<dbReference type="GO" id="GO:0005524">
    <property type="term" value="F:ATP binding"/>
    <property type="evidence" value="ECO:0007669"/>
    <property type="project" value="UniProtKB-KW"/>
</dbReference>
<evidence type="ECO:0000259" key="15">
    <source>
        <dbReference type="Pfam" id="PF18085"/>
    </source>
</evidence>
<keyword evidence="10" id="KW-0067">ATP-binding</keyword>
<dbReference type="GO" id="GO:0005978">
    <property type="term" value="P:glycogen biosynthetic process"/>
    <property type="evidence" value="ECO:0007669"/>
    <property type="project" value="UniProtKB-UniPathway"/>
</dbReference>